<evidence type="ECO:0000256" key="1">
    <source>
        <dbReference type="ARBA" id="ARBA00022527"/>
    </source>
</evidence>
<dbReference type="EC" id="3.1.1.4" evidence="12"/>
<feature type="repeat" description="ANK" evidence="7">
    <location>
        <begin position="303"/>
        <end position="335"/>
    </location>
</feature>
<dbReference type="PROSITE" id="PS50011">
    <property type="entry name" value="PROTEIN_KINASE_DOM"/>
    <property type="match status" value="1"/>
</dbReference>
<dbReference type="PROSITE" id="PS00108">
    <property type="entry name" value="PROTEIN_KINASE_ST"/>
    <property type="match status" value="1"/>
</dbReference>
<evidence type="ECO:0000256" key="4">
    <source>
        <dbReference type="ARBA" id="ARBA00022741"/>
    </source>
</evidence>
<dbReference type="InterPro" id="IPR000719">
    <property type="entry name" value="Prot_kinase_dom"/>
</dbReference>
<keyword evidence="2" id="KW-0597">Phosphoprotein</keyword>
<dbReference type="SUPFAM" id="SSF48403">
    <property type="entry name" value="Ankyrin repeat"/>
    <property type="match status" value="1"/>
</dbReference>
<name>G0QZ77_ICHMU</name>
<organism evidence="12 13">
    <name type="scientific">Ichthyophthirius multifiliis</name>
    <name type="common">White spot disease agent</name>
    <name type="synonym">Ich</name>
    <dbReference type="NCBI Taxonomy" id="5932"/>
    <lineage>
        <taxon>Eukaryota</taxon>
        <taxon>Sar</taxon>
        <taxon>Alveolata</taxon>
        <taxon>Ciliophora</taxon>
        <taxon>Intramacronucleata</taxon>
        <taxon>Oligohymenophorea</taxon>
        <taxon>Hymenostomatida</taxon>
        <taxon>Ophryoglenina</taxon>
        <taxon>Ichthyophthirius</taxon>
    </lineage>
</organism>
<dbReference type="STRING" id="857967.G0QZ77"/>
<gene>
    <name evidence="12" type="ORF">IMG5_154930</name>
</gene>
<dbReference type="InterPro" id="IPR017441">
    <property type="entry name" value="Protein_kinase_ATP_BS"/>
</dbReference>
<dbReference type="PROSITE" id="PS50297">
    <property type="entry name" value="ANK_REP_REGION"/>
    <property type="match status" value="1"/>
</dbReference>
<dbReference type="Pfam" id="PF00069">
    <property type="entry name" value="Pkinase"/>
    <property type="match status" value="1"/>
</dbReference>
<dbReference type="Pfam" id="PF12796">
    <property type="entry name" value="Ank_2"/>
    <property type="match status" value="1"/>
</dbReference>
<keyword evidence="3 12" id="KW-0808">Transferase</keyword>
<dbReference type="OrthoDB" id="296761at2759"/>
<dbReference type="SMART" id="SM00220">
    <property type="entry name" value="S_TKc"/>
    <property type="match status" value="1"/>
</dbReference>
<dbReference type="Gene3D" id="3.30.200.20">
    <property type="entry name" value="Phosphorylase Kinase, domain 1"/>
    <property type="match status" value="1"/>
</dbReference>
<feature type="region of interest" description="Disordered" evidence="9">
    <location>
        <begin position="116"/>
        <end position="175"/>
    </location>
</feature>
<keyword evidence="12" id="KW-0378">Hydrolase</keyword>
<dbReference type="Gene3D" id="2.30.29.30">
    <property type="entry name" value="Pleckstrin-homology domain (PH domain)/Phosphotyrosine-binding domain (PTB)"/>
    <property type="match status" value="1"/>
</dbReference>
<dbReference type="InParanoid" id="G0QZ77"/>
<evidence type="ECO:0000256" key="2">
    <source>
        <dbReference type="ARBA" id="ARBA00022553"/>
    </source>
</evidence>
<keyword evidence="1" id="KW-0723">Serine/threonine-protein kinase</keyword>
<dbReference type="GO" id="GO:0005524">
    <property type="term" value="F:ATP binding"/>
    <property type="evidence" value="ECO:0007669"/>
    <property type="project" value="UniProtKB-UniRule"/>
</dbReference>
<dbReference type="InterPro" id="IPR002110">
    <property type="entry name" value="Ankyrin_rpt"/>
</dbReference>
<keyword evidence="4 8" id="KW-0547">Nucleotide-binding</keyword>
<dbReference type="FunFam" id="3.30.200.20:FF:000042">
    <property type="entry name" value="Aurora kinase A"/>
    <property type="match status" value="1"/>
</dbReference>
<evidence type="ECO:0000313" key="12">
    <source>
        <dbReference type="EMBL" id="EGR29479.1"/>
    </source>
</evidence>
<keyword evidence="6 8" id="KW-0067">ATP-binding</keyword>
<evidence type="ECO:0000256" key="5">
    <source>
        <dbReference type="ARBA" id="ARBA00022777"/>
    </source>
</evidence>
<dbReference type="InterPro" id="IPR011993">
    <property type="entry name" value="PH-like_dom_sf"/>
</dbReference>
<dbReference type="AlphaFoldDB" id="G0QZ77"/>
<keyword evidence="13" id="KW-1185">Reference proteome</keyword>
<dbReference type="Gene3D" id="1.10.510.10">
    <property type="entry name" value="Transferase(Phosphotransferase) domain 1"/>
    <property type="match status" value="1"/>
</dbReference>
<accession>G0QZ77</accession>
<feature type="compositionally biased region" description="Basic and acidic residues" evidence="9">
    <location>
        <begin position="130"/>
        <end position="156"/>
    </location>
</feature>
<dbReference type="OMA" id="ENNRTNR"/>
<feature type="domain" description="Protein kinase" evidence="10">
    <location>
        <begin position="636"/>
        <end position="891"/>
    </location>
</feature>
<dbReference type="SUPFAM" id="SSF56112">
    <property type="entry name" value="Protein kinase-like (PK-like)"/>
    <property type="match status" value="1"/>
</dbReference>
<dbReference type="SMART" id="SM00248">
    <property type="entry name" value="ANK"/>
    <property type="match status" value="3"/>
</dbReference>
<evidence type="ECO:0000256" key="3">
    <source>
        <dbReference type="ARBA" id="ARBA00022679"/>
    </source>
</evidence>
<evidence type="ECO:0000313" key="13">
    <source>
        <dbReference type="Proteomes" id="UP000008983"/>
    </source>
</evidence>
<evidence type="ECO:0000259" key="11">
    <source>
        <dbReference type="PROSITE" id="PS51285"/>
    </source>
</evidence>
<evidence type="ECO:0000256" key="9">
    <source>
        <dbReference type="SAM" id="MobiDB-lite"/>
    </source>
</evidence>
<dbReference type="SUPFAM" id="SSF50729">
    <property type="entry name" value="PH domain-like"/>
    <property type="match status" value="1"/>
</dbReference>
<evidence type="ECO:0000256" key="7">
    <source>
        <dbReference type="PROSITE-ProRule" id="PRU00023"/>
    </source>
</evidence>
<dbReference type="CDD" id="cd05123">
    <property type="entry name" value="STKc_AGC"/>
    <property type="match status" value="1"/>
</dbReference>
<evidence type="ECO:0000256" key="8">
    <source>
        <dbReference type="PROSITE-ProRule" id="PRU10141"/>
    </source>
</evidence>
<dbReference type="InterPro" id="IPR045270">
    <property type="entry name" value="STKc_AGC"/>
</dbReference>
<dbReference type="eggNOG" id="KOG0598">
    <property type="taxonomic scope" value="Eukaryota"/>
</dbReference>
<evidence type="ECO:0000259" key="10">
    <source>
        <dbReference type="PROSITE" id="PS50011"/>
    </source>
</evidence>
<feature type="binding site" evidence="8">
    <location>
        <position position="675"/>
    </location>
    <ligand>
        <name>ATP</name>
        <dbReference type="ChEBI" id="CHEBI:30616"/>
    </ligand>
</feature>
<keyword evidence="7" id="KW-0040">ANK repeat</keyword>
<feature type="repeat" description="ANK" evidence="7">
    <location>
        <begin position="237"/>
        <end position="269"/>
    </location>
</feature>
<dbReference type="PROSITE" id="PS00107">
    <property type="entry name" value="PROTEIN_KINASE_ATP"/>
    <property type="match status" value="1"/>
</dbReference>
<dbReference type="Gene3D" id="1.25.40.20">
    <property type="entry name" value="Ankyrin repeat-containing domain"/>
    <property type="match status" value="1"/>
</dbReference>
<proteinExistence type="predicted"/>
<feature type="domain" description="AGC-kinase C-terminal" evidence="11">
    <location>
        <begin position="892"/>
        <end position="952"/>
    </location>
</feature>
<keyword evidence="5 12" id="KW-0418">Kinase</keyword>
<dbReference type="GO" id="GO:0004697">
    <property type="term" value="F:diacylglycerol-dependent serine/threonine kinase activity"/>
    <property type="evidence" value="ECO:0007669"/>
    <property type="project" value="UniProtKB-EC"/>
</dbReference>
<dbReference type="GO" id="GO:0004623">
    <property type="term" value="F:phospholipase A2 activity"/>
    <property type="evidence" value="ECO:0007669"/>
    <property type="project" value="UniProtKB-EC"/>
</dbReference>
<evidence type="ECO:0000256" key="6">
    <source>
        <dbReference type="ARBA" id="ARBA00022840"/>
    </source>
</evidence>
<dbReference type="GeneID" id="14905583"/>
<sequence>MRIIIQFYYEFLQKKTIAIEIEGENEDCSYLLKLISNKIGYKVHQIVATVKKDNINVKIIQGWPLSFYEIKEKTQINVEIRDLDVEKQKKQSMQQSAKYLGKLGLVKDQRKAELSVIKEGGDNGEDNEDEKCGSFERNNKDALVKQKENIDSEQNSKLKQYSQSSSMSSSDEEGQQRQYDIRKILDNFLHSLIMETINGKIEEVIKILEAVPSKLSQQQKDEIQKSKSQYINQLGRQGWNPLHYAVSYQHIKIVKELIDRGASPNIPNNQGWTSLQFAVHRNNINILKILLDSKDLDLNYVTQQGTTLHIACQFGRTQCLQLLLEKKPDITIKNAENKTCFESCNNEECKQILKNYSKQYDQQQLQQQNNMAFPHIQLDQFSPPKPPIVKGNIHKIGTFLVNIKKRYLVINPDEGTLIRYKSQQNYPLKPIEVIPLKDIVHIQMITKSWFMPNNFSYFEFNYPNRQVYGCKFQQAAKKWAEYLYLASVYSYYVESKNSFDASQIQQNETIELKDQAEQEPIKGKVGGNIQEGVQSFEKQSNQQPQQMLKFKKTSFLQVQPPVPPQEPPQERNITETINLSYESSNQSNDKTINENKSTVDSIKVKNNSTSTTISQQEEENVNLGNLSDESVKFESFKILKLLGAGSFGKVLLAKKKDTGQIYAIKALKKKPLIIKKQLRYAVTEANVLKMCNNPFVLGLHYAFQTPNYLYLVLDYCKGGDISSHLAYRRRFTEEECVFYIGELVLAIQYIHDQNVVYRDLKPENILIGNDGHIKLADFGLSKDNVQDNQKTKSFCGTPAYLSPEMLNNKGATKASDLYGIGAVLYEMLTGDPPYYDDDIPTMYKKIKEGNLHYPSFVSQAARNFVNGLLDRNPKTRLGAQNKDQIRKDPFFEGIDWDKLLNKQYKPPITEFENSDNEDELEEIQDKKLFKDSDYEDHNKLVNRVRLFSFIRK</sequence>
<protein>
    <submittedName>
        <fullName evidence="12">Protein kinase domain protein</fullName>
        <ecNumber evidence="12">2.7.11.13</ecNumber>
        <ecNumber evidence="12">3.1.1.4</ecNumber>
    </submittedName>
</protein>
<dbReference type="PROSITE" id="PS51285">
    <property type="entry name" value="AGC_KINASE_CTER"/>
    <property type="match status" value="1"/>
</dbReference>
<dbReference type="InterPro" id="IPR000961">
    <property type="entry name" value="AGC-kinase_C"/>
</dbReference>
<dbReference type="RefSeq" id="XP_004030715.1">
    <property type="nucleotide sequence ID" value="XM_004030667.1"/>
</dbReference>
<dbReference type="InterPro" id="IPR011009">
    <property type="entry name" value="Kinase-like_dom_sf"/>
</dbReference>
<dbReference type="InterPro" id="IPR008271">
    <property type="entry name" value="Ser/Thr_kinase_AS"/>
</dbReference>
<dbReference type="PROSITE" id="PS50088">
    <property type="entry name" value="ANK_REPEAT"/>
    <property type="match status" value="2"/>
</dbReference>
<dbReference type="EC" id="2.7.11.13" evidence="12"/>
<dbReference type="EMBL" id="GL984140">
    <property type="protein sequence ID" value="EGR29479.1"/>
    <property type="molecule type" value="Genomic_DNA"/>
</dbReference>
<dbReference type="PANTHER" id="PTHR24351">
    <property type="entry name" value="RIBOSOMAL PROTEIN S6 KINASE"/>
    <property type="match status" value="1"/>
</dbReference>
<dbReference type="InterPro" id="IPR036770">
    <property type="entry name" value="Ankyrin_rpt-contain_sf"/>
</dbReference>
<dbReference type="Proteomes" id="UP000008983">
    <property type="component" value="Unassembled WGS sequence"/>
</dbReference>
<dbReference type="FunFam" id="1.10.510.10:FF:000008">
    <property type="entry name" value="Non-specific serine/threonine protein kinase"/>
    <property type="match status" value="1"/>
</dbReference>
<reference evidence="12 13" key="1">
    <citation type="submission" date="2011-07" db="EMBL/GenBank/DDBJ databases">
        <authorList>
            <person name="Coyne R."/>
            <person name="Brami D."/>
            <person name="Johnson J."/>
            <person name="Hostetler J."/>
            <person name="Hannick L."/>
            <person name="Clark T."/>
            <person name="Cassidy-Hanley D."/>
            <person name="Inman J."/>
        </authorList>
    </citation>
    <scope>NUCLEOTIDE SEQUENCE [LARGE SCALE GENOMIC DNA]</scope>
    <source>
        <strain evidence="12 13">G5</strain>
    </source>
</reference>